<dbReference type="EMBL" id="MRZV01000250">
    <property type="protein sequence ID" value="PIK54384.1"/>
    <property type="molecule type" value="Genomic_DNA"/>
</dbReference>
<accession>A0A2G8L2A2</accession>
<proteinExistence type="predicted"/>
<dbReference type="Proteomes" id="UP000230750">
    <property type="component" value="Unassembled WGS sequence"/>
</dbReference>
<dbReference type="OrthoDB" id="9884264at2759"/>
<organism evidence="2 3">
    <name type="scientific">Stichopus japonicus</name>
    <name type="common">Sea cucumber</name>
    <dbReference type="NCBI Taxonomy" id="307972"/>
    <lineage>
        <taxon>Eukaryota</taxon>
        <taxon>Metazoa</taxon>
        <taxon>Echinodermata</taxon>
        <taxon>Eleutherozoa</taxon>
        <taxon>Echinozoa</taxon>
        <taxon>Holothuroidea</taxon>
        <taxon>Aspidochirotacea</taxon>
        <taxon>Aspidochirotida</taxon>
        <taxon>Stichopodidae</taxon>
        <taxon>Apostichopus</taxon>
    </lineage>
</organism>
<comment type="caution">
    <text evidence="2">The sequence shown here is derived from an EMBL/GenBank/DDBJ whole genome shotgun (WGS) entry which is preliminary data.</text>
</comment>
<evidence type="ECO:0000313" key="3">
    <source>
        <dbReference type="Proteomes" id="UP000230750"/>
    </source>
</evidence>
<gene>
    <name evidence="2" type="ORF">BSL78_08702</name>
</gene>
<reference evidence="2 3" key="1">
    <citation type="journal article" date="2017" name="PLoS Biol.">
        <title>The sea cucumber genome provides insights into morphological evolution and visceral regeneration.</title>
        <authorList>
            <person name="Zhang X."/>
            <person name="Sun L."/>
            <person name="Yuan J."/>
            <person name="Sun Y."/>
            <person name="Gao Y."/>
            <person name="Zhang L."/>
            <person name="Li S."/>
            <person name="Dai H."/>
            <person name="Hamel J.F."/>
            <person name="Liu C."/>
            <person name="Yu Y."/>
            <person name="Liu S."/>
            <person name="Lin W."/>
            <person name="Guo K."/>
            <person name="Jin S."/>
            <person name="Xu P."/>
            <person name="Storey K.B."/>
            <person name="Huan P."/>
            <person name="Zhang T."/>
            <person name="Zhou Y."/>
            <person name="Zhang J."/>
            <person name="Lin C."/>
            <person name="Li X."/>
            <person name="Xing L."/>
            <person name="Huo D."/>
            <person name="Sun M."/>
            <person name="Wang L."/>
            <person name="Mercier A."/>
            <person name="Li F."/>
            <person name="Yang H."/>
            <person name="Xiang J."/>
        </authorList>
    </citation>
    <scope>NUCLEOTIDE SEQUENCE [LARGE SCALE GENOMIC DNA]</scope>
    <source>
        <strain evidence="2">Shaxun</strain>
        <tissue evidence="2">Muscle</tissue>
    </source>
</reference>
<sequence>MSSRSLVAVALISLSGFGGWLLMRGISPSTEDLKKKLPEGNPVNYSQSQRDAQKLMDALRAAADNPEPIYKTWKKD</sequence>
<dbReference type="AlphaFoldDB" id="A0A2G8L2A2"/>
<feature type="transmembrane region" description="Helical" evidence="1">
    <location>
        <begin position="6"/>
        <end position="26"/>
    </location>
</feature>
<protein>
    <submittedName>
        <fullName evidence="2">Putative ubiquinol-cytochrome-c reductase complex assembly factor 3-like</fullName>
    </submittedName>
</protein>
<evidence type="ECO:0000313" key="2">
    <source>
        <dbReference type="EMBL" id="PIK54384.1"/>
    </source>
</evidence>
<evidence type="ECO:0000256" key="1">
    <source>
        <dbReference type="SAM" id="Phobius"/>
    </source>
</evidence>
<keyword evidence="1" id="KW-0472">Membrane</keyword>
<keyword evidence="3" id="KW-1185">Reference proteome</keyword>
<keyword evidence="1" id="KW-0812">Transmembrane</keyword>
<name>A0A2G8L2A2_STIJA</name>
<keyword evidence="1" id="KW-1133">Transmembrane helix</keyword>